<feature type="region of interest" description="Disordered" evidence="1">
    <location>
        <begin position="874"/>
        <end position="918"/>
    </location>
</feature>
<evidence type="ECO:0000256" key="1">
    <source>
        <dbReference type="SAM" id="MobiDB-lite"/>
    </source>
</evidence>
<feature type="region of interest" description="Disordered" evidence="1">
    <location>
        <begin position="359"/>
        <end position="513"/>
    </location>
</feature>
<evidence type="ECO:0000313" key="3">
    <source>
        <dbReference type="Proteomes" id="UP001152795"/>
    </source>
</evidence>
<proteinExistence type="predicted"/>
<feature type="compositionally biased region" description="Polar residues" evidence="1">
    <location>
        <begin position="746"/>
        <end position="761"/>
    </location>
</feature>
<dbReference type="EMBL" id="CACRXK020000128">
    <property type="protein sequence ID" value="CAB3978605.1"/>
    <property type="molecule type" value="Genomic_DNA"/>
</dbReference>
<dbReference type="Proteomes" id="UP001152795">
    <property type="component" value="Unassembled WGS sequence"/>
</dbReference>
<dbReference type="GO" id="GO:0004843">
    <property type="term" value="F:cysteine-type deubiquitinase activity"/>
    <property type="evidence" value="ECO:0007669"/>
    <property type="project" value="TreeGrafter"/>
</dbReference>
<reference evidence="2" key="1">
    <citation type="submission" date="2020-04" db="EMBL/GenBank/DDBJ databases">
        <authorList>
            <person name="Alioto T."/>
            <person name="Alioto T."/>
            <person name="Gomez Garrido J."/>
        </authorList>
    </citation>
    <scope>NUCLEOTIDE SEQUENCE</scope>
    <source>
        <strain evidence="2">A484AB</strain>
    </source>
</reference>
<dbReference type="PANTHER" id="PTHR12419:SF115">
    <property type="entry name" value="PROTEIN OVARIAN TUMOR LOCUS-RELATED"/>
    <property type="match status" value="1"/>
</dbReference>
<keyword evidence="3" id="KW-1185">Reference proteome</keyword>
<feature type="region of interest" description="Disordered" evidence="1">
    <location>
        <begin position="746"/>
        <end position="777"/>
    </location>
</feature>
<protein>
    <submittedName>
        <fullName evidence="2">Uncharacterized protein</fullName>
    </submittedName>
</protein>
<dbReference type="InterPro" id="IPR038765">
    <property type="entry name" value="Papain-like_cys_pep_sf"/>
</dbReference>
<feature type="compositionally biased region" description="Polar residues" evidence="1">
    <location>
        <begin position="906"/>
        <end position="915"/>
    </location>
</feature>
<dbReference type="InterPro" id="IPR003323">
    <property type="entry name" value="OTU_dom"/>
</dbReference>
<dbReference type="OrthoDB" id="20273at2759"/>
<dbReference type="GO" id="GO:0016579">
    <property type="term" value="P:protein deubiquitination"/>
    <property type="evidence" value="ECO:0007669"/>
    <property type="project" value="TreeGrafter"/>
</dbReference>
<feature type="compositionally biased region" description="Polar residues" evidence="1">
    <location>
        <begin position="968"/>
        <end position="996"/>
    </location>
</feature>
<sequence length="1006" mass="116538">MERRERKKDLSTNMNHEAAMDSFLDLLGLYRKPIAKDGSCLFRAVAEQIFNCQAEHTRVRKECIEYMKKNEDRFEAFVEGPFDHHLFNLRSQKEWAGQVEIQALSMMYKCDFLVYKDINSVPIKATENDYEKKIILCYSNGNHYDSIYPHSHKNNLGVCQSIVFELLYGQVFPLLMMKDPENKATSPTDQNDKQNDFGESTLVNGYGSENGNENDGWTTVKSKKQGKMSTKNQKNVDQFYSEQVPLSPASTKLNWEVMRSIDPDGYRNIELEVWEENRKEQQQKDHAVAATFQFKKGDRCQVKHPFDEKFYLAIIDDVFDEKCKIWIPELKERKVMPFSRLKPKEQNSNSGYRELSGYYRKQENSQDNNSPRGGDDQKGGRRRKSNRNRKGNVGDANERSQQEMPIQEDPSSRQRGDKNRRRRNNSNTARTREDKKEFTQREYGNGGQQNQGSVEVSAFPALPKRDEQTEKAKDDSDSNPDPATFWRKRREVEQMEKTTADSKENTVMDPVPVEDSLVSEEIENDVKDDILENQVESFENEWPETVPEKMPEELAQDIPQETPQKIPDEIRQELPQELPHEIPQELPQEKPQEIPRDESEEIAEVKPVTTEKRVNWQDLNNDIRNNYENIDVNNDLQTNEQTTEPTYMNNRPPLKETVIEIEDGESIPEDEGQSYNSMDQVLFDRQRNFGILKNPARQEVQVEPSTTRTFSRYVQAESAVLENGTTVEQVIKERKESPVLQMTNNQTIRGNETPPLVNQNDNKQERDVSPTVTPDHVNHHPINAATIQNEILSGNITYSSDPEGKDLPKDMEIVRHLFNYGIYMYQYFNGMNSVFPGSAPISAMYPVMNPNAMYAMQQSYQNRPMMMPQNMYPQMQQPAHDESQQQSPGEETRENNDSPAYKPSISLHQSPSYHTSHAMAAAQQQAMFNMNYGQMFATAGRPLYSSYNMFPPQRSAFPRYLPNKMGFNRQTRGKYNNSRYTRNDNQPNVKLHNLQTGYGPYSKEAE</sequence>
<dbReference type="Gene3D" id="3.90.70.80">
    <property type="match status" value="1"/>
</dbReference>
<dbReference type="Pfam" id="PF02338">
    <property type="entry name" value="OTU"/>
    <property type="match status" value="1"/>
</dbReference>
<feature type="compositionally biased region" description="Basic residues" evidence="1">
    <location>
        <begin position="380"/>
        <end position="390"/>
    </location>
</feature>
<dbReference type="InterPro" id="IPR049770">
    <property type="entry name" value="OTU_Tudor"/>
</dbReference>
<dbReference type="PROSITE" id="PS50802">
    <property type="entry name" value="OTU"/>
    <property type="match status" value="1"/>
</dbReference>
<dbReference type="PANTHER" id="PTHR12419">
    <property type="entry name" value="OTU DOMAIN CONTAINING PROTEIN"/>
    <property type="match status" value="1"/>
</dbReference>
<evidence type="ECO:0000313" key="2">
    <source>
        <dbReference type="EMBL" id="CAB3978605.1"/>
    </source>
</evidence>
<gene>
    <name evidence="2" type="ORF">PACLA_8A025396</name>
</gene>
<dbReference type="GO" id="GO:0061578">
    <property type="term" value="F:K63-linked deubiquitinase activity"/>
    <property type="evidence" value="ECO:0007669"/>
    <property type="project" value="TreeGrafter"/>
</dbReference>
<organism evidence="2 3">
    <name type="scientific">Paramuricea clavata</name>
    <name type="common">Red gorgonian</name>
    <name type="synonym">Violescent sea-whip</name>
    <dbReference type="NCBI Taxonomy" id="317549"/>
    <lineage>
        <taxon>Eukaryota</taxon>
        <taxon>Metazoa</taxon>
        <taxon>Cnidaria</taxon>
        <taxon>Anthozoa</taxon>
        <taxon>Octocorallia</taxon>
        <taxon>Malacalcyonacea</taxon>
        <taxon>Plexauridae</taxon>
        <taxon>Paramuricea</taxon>
    </lineage>
</organism>
<feature type="region of interest" description="Disordered" evidence="1">
    <location>
        <begin position="181"/>
        <end position="233"/>
    </location>
</feature>
<feature type="compositionally biased region" description="Basic and acidic residues" evidence="1">
    <location>
        <begin position="490"/>
        <end position="506"/>
    </location>
</feature>
<dbReference type="CDD" id="cd20380">
    <property type="entry name" value="Tudor_TDRD13-like"/>
    <property type="match status" value="1"/>
</dbReference>
<feature type="compositionally biased region" description="Basic and acidic residues" evidence="1">
    <location>
        <begin position="430"/>
        <end position="440"/>
    </location>
</feature>
<accession>A0A7D9HAC4</accession>
<dbReference type="SUPFAM" id="SSF54001">
    <property type="entry name" value="Cysteine proteinases"/>
    <property type="match status" value="1"/>
</dbReference>
<comment type="caution">
    <text evidence="2">The sequence shown here is derived from an EMBL/GenBank/DDBJ whole genome shotgun (WGS) entry which is preliminary data.</text>
</comment>
<feature type="compositionally biased region" description="Basic and acidic residues" evidence="1">
    <location>
        <begin position="463"/>
        <end position="476"/>
    </location>
</feature>
<feature type="region of interest" description="Disordered" evidence="1">
    <location>
        <begin position="962"/>
        <end position="1006"/>
    </location>
</feature>
<dbReference type="InterPro" id="IPR050704">
    <property type="entry name" value="Peptidase_C85-like"/>
</dbReference>
<feature type="compositionally biased region" description="Polar residues" evidence="1">
    <location>
        <begin position="197"/>
        <end position="220"/>
    </location>
</feature>
<name>A0A7D9HAC4_PARCT</name>
<dbReference type="AlphaFoldDB" id="A0A7D9HAC4"/>